<dbReference type="PANTHER" id="PTHR11088:SF60">
    <property type="entry name" value="TRNA DIMETHYLALLYLTRANSFERASE"/>
    <property type="match status" value="1"/>
</dbReference>
<evidence type="ECO:0000256" key="12">
    <source>
        <dbReference type="RuleBase" id="RU003784"/>
    </source>
</evidence>
<evidence type="ECO:0000256" key="8">
    <source>
        <dbReference type="ARBA" id="ARBA00022842"/>
    </source>
</evidence>
<dbReference type="Pfam" id="PF01715">
    <property type="entry name" value="IPPT"/>
    <property type="match status" value="1"/>
</dbReference>
<comment type="similarity">
    <text evidence="3 10 13">Belongs to the IPP transferase family.</text>
</comment>
<comment type="cofactor">
    <cofactor evidence="1 10">
        <name>Mg(2+)</name>
        <dbReference type="ChEBI" id="CHEBI:18420"/>
    </cofactor>
</comment>
<keyword evidence="4 10" id="KW-0808">Transferase</keyword>
<dbReference type="InterPro" id="IPR039657">
    <property type="entry name" value="Dimethylallyltransferase"/>
</dbReference>
<comment type="catalytic activity">
    <reaction evidence="9 10 11">
        <text>adenosine(37) in tRNA + dimethylallyl diphosphate = N(6)-dimethylallyladenosine(37) in tRNA + diphosphate</text>
        <dbReference type="Rhea" id="RHEA:26482"/>
        <dbReference type="Rhea" id="RHEA-COMP:10162"/>
        <dbReference type="Rhea" id="RHEA-COMP:10375"/>
        <dbReference type="ChEBI" id="CHEBI:33019"/>
        <dbReference type="ChEBI" id="CHEBI:57623"/>
        <dbReference type="ChEBI" id="CHEBI:74411"/>
        <dbReference type="ChEBI" id="CHEBI:74415"/>
        <dbReference type="EC" id="2.5.1.75"/>
    </reaction>
</comment>
<dbReference type="GO" id="GO:0006400">
    <property type="term" value="P:tRNA modification"/>
    <property type="evidence" value="ECO:0007669"/>
    <property type="project" value="TreeGrafter"/>
</dbReference>
<dbReference type="Gene3D" id="3.40.50.300">
    <property type="entry name" value="P-loop containing nucleotide triphosphate hydrolases"/>
    <property type="match status" value="1"/>
</dbReference>
<gene>
    <name evidence="10" type="primary">miaA</name>
    <name evidence="14" type="ORF">TSA1_35945</name>
</gene>
<keyword evidence="7 10" id="KW-0067">ATP-binding</keyword>
<dbReference type="NCBIfam" id="TIGR00174">
    <property type="entry name" value="miaA"/>
    <property type="match status" value="1"/>
</dbReference>
<organism evidence="14 15">
    <name type="scientific">Bradyrhizobium nitroreducens</name>
    <dbReference type="NCBI Taxonomy" id="709803"/>
    <lineage>
        <taxon>Bacteria</taxon>
        <taxon>Pseudomonadati</taxon>
        <taxon>Pseudomonadota</taxon>
        <taxon>Alphaproteobacteria</taxon>
        <taxon>Hyphomicrobiales</taxon>
        <taxon>Nitrobacteraceae</taxon>
        <taxon>Bradyrhizobium</taxon>
    </lineage>
</organism>
<dbReference type="InterPro" id="IPR027417">
    <property type="entry name" value="P-loop_NTPase"/>
</dbReference>
<evidence type="ECO:0000256" key="9">
    <source>
        <dbReference type="ARBA" id="ARBA00049563"/>
    </source>
</evidence>
<comment type="caution">
    <text evidence="10">Lacks conserved residue(s) required for the propagation of feature annotation.</text>
</comment>
<dbReference type="GO" id="GO:0005524">
    <property type="term" value="F:ATP binding"/>
    <property type="evidence" value="ECO:0007669"/>
    <property type="project" value="UniProtKB-UniRule"/>
</dbReference>
<dbReference type="EMBL" id="LFJC01000003">
    <property type="protein sequence ID" value="PIT05530.1"/>
    <property type="molecule type" value="Genomic_DNA"/>
</dbReference>
<evidence type="ECO:0000256" key="3">
    <source>
        <dbReference type="ARBA" id="ARBA00005842"/>
    </source>
</evidence>
<evidence type="ECO:0000256" key="11">
    <source>
        <dbReference type="RuleBase" id="RU003783"/>
    </source>
</evidence>
<dbReference type="HAMAP" id="MF_00185">
    <property type="entry name" value="IPP_trans"/>
    <property type="match status" value="1"/>
</dbReference>
<evidence type="ECO:0000256" key="5">
    <source>
        <dbReference type="ARBA" id="ARBA00022694"/>
    </source>
</evidence>
<reference evidence="14 15" key="1">
    <citation type="submission" date="2015-06" db="EMBL/GenBank/DDBJ databases">
        <title>Comparative genome analysis of nirS-carrying Bradyrhizobium sp. strains.</title>
        <authorList>
            <person name="Ishii S."/>
            <person name="Jang J."/>
            <person name="Nishizawa T."/>
            <person name="Senoo K."/>
        </authorList>
    </citation>
    <scope>NUCLEOTIDE SEQUENCE [LARGE SCALE GENOMIC DNA]</scope>
    <source>
        <strain evidence="14 15">TSA1</strain>
    </source>
</reference>
<dbReference type="PANTHER" id="PTHR11088">
    <property type="entry name" value="TRNA DIMETHYLALLYLTRANSFERASE"/>
    <property type="match status" value="1"/>
</dbReference>
<dbReference type="Proteomes" id="UP000228930">
    <property type="component" value="Unassembled WGS sequence"/>
</dbReference>
<dbReference type="RefSeq" id="WP_100180640.1">
    <property type="nucleotide sequence ID" value="NZ_LFJC01000003.1"/>
</dbReference>
<dbReference type="GO" id="GO:0052381">
    <property type="term" value="F:tRNA dimethylallyltransferase activity"/>
    <property type="evidence" value="ECO:0007669"/>
    <property type="project" value="UniProtKB-UniRule"/>
</dbReference>
<proteinExistence type="inferred from homology"/>
<evidence type="ECO:0000256" key="1">
    <source>
        <dbReference type="ARBA" id="ARBA00001946"/>
    </source>
</evidence>
<evidence type="ECO:0000256" key="7">
    <source>
        <dbReference type="ARBA" id="ARBA00022840"/>
    </source>
</evidence>
<evidence type="ECO:0000313" key="14">
    <source>
        <dbReference type="EMBL" id="PIT05530.1"/>
    </source>
</evidence>
<evidence type="ECO:0000256" key="10">
    <source>
        <dbReference type="HAMAP-Rule" id="MF_00185"/>
    </source>
</evidence>
<dbReference type="EC" id="2.5.1.75" evidence="10"/>
<feature type="region of interest" description="Interaction with substrate tRNA" evidence="10">
    <location>
        <begin position="44"/>
        <end position="47"/>
    </location>
</feature>
<keyword evidence="15" id="KW-1185">Reference proteome</keyword>
<keyword evidence="5 10" id="KW-0819">tRNA processing</keyword>
<feature type="site" description="Interaction with substrate tRNA" evidence="10">
    <location>
        <position position="110"/>
    </location>
</feature>
<evidence type="ECO:0000256" key="6">
    <source>
        <dbReference type="ARBA" id="ARBA00022741"/>
    </source>
</evidence>
<keyword evidence="6 10" id="KW-0547">Nucleotide-binding</keyword>
<feature type="binding site" evidence="10">
    <location>
        <begin position="21"/>
        <end position="26"/>
    </location>
    <ligand>
        <name>substrate</name>
    </ligand>
</feature>
<accession>A0A2M6ULP3</accession>
<comment type="subunit">
    <text evidence="10">Monomer.</text>
</comment>
<comment type="caution">
    <text evidence="14">The sequence shown here is derived from an EMBL/GenBank/DDBJ whole genome shotgun (WGS) entry which is preliminary data.</text>
</comment>
<dbReference type="AlphaFoldDB" id="A0A2M6ULP3"/>
<evidence type="ECO:0000313" key="15">
    <source>
        <dbReference type="Proteomes" id="UP000228930"/>
    </source>
</evidence>
<comment type="function">
    <text evidence="2 10 12">Catalyzes the transfer of a dimethylallyl group onto the adenine at position 37 in tRNAs that read codons beginning with uridine, leading to the formation of N6-(dimethylallyl)adenosine (i(6)A).</text>
</comment>
<keyword evidence="8 10" id="KW-0460">Magnesium</keyword>
<dbReference type="SUPFAM" id="SSF52540">
    <property type="entry name" value="P-loop containing nucleoside triphosphate hydrolases"/>
    <property type="match status" value="2"/>
</dbReference>
<evidence type="ECO:0000256" key="4">
    <source>
        <dbReference type="ARBA" id="ARBA00022679"/>
    </source>
</evidence>
<feature type="binding site" evidence="10">
    <location>
        <begin position="19"/>
        <end position="26"/>
    </location>
    <ligand>
        <name>ATP</name>
        <dbReference type="ChEBI" id="CHEBI:30616"/>
    </ligand>
</feature>
<sequence>MSERQVGRRPVGEAVLIAGPTASGKSALALELALSAGGVVINADSMQVYRDLRIITARPTHDEEARAPHRLYGHVDAAVNFSAGAWVADAAKALDEAKAEGRLPIFIGGTGLYFKALTAGLSVVPPIPAEVREAVRTRLERNGPEALHAELARRDPRAAERLNLRDRPRIARALEVVEATGRSLLDWHREGQPPLLPNGSFRAVFLAPDRDALYARIDARFDAMLGAGALREVEHLAARHLDPLLPAMKAHGVPALIRHLRGELSLDEAATIGRADTRHYAKRQFTWFRHQLPEFEWVKPAEAKGWLAAVVSAARDRG</sequence>
<evidence type="ECO:0000256" key="13">
    <source>
        <dbReference type="RuleBase" id="RU003785"/>
    </source>
</evidence>
<dbReference type="InterPro" id="IPR018022">
    <property type="entry name" value="IPT"/>
</dbReference>
<evidence type="ECO:0000256" key="2">
    <source>
        <dbReference type="ARBA" id="ARBA00003213"/>
    </source>
</evidence>
<name>A0A2M6ULP3_9BRAD</name>
<protein>
    <recommendedName>
        <fullName evidence="10">tRNA dimethylallyltransferase</fullName>
        <ecNumber evidence="10">2.5.1.75</ecNumber>
    </recommendedName>
    <alternativeName>
        <fullName evidence="10">Dimethylallyl diphosphate:tRNA dimethylallyltransferase</fullName>
        <shortName evidence="10">DMAPP:tRNA dimethylallyltransferase</shortName>
        <shortName evidence="10">DMATase</shortName>
    </alternativeName>
    <alternativeName>
        <fullName evidence="10">Isopentenyl-diphosphate:tRNA isopentenyltransferase</fullName>
        <shortName evidence="10">IPP transferase</shortName>
        <shortName evidence="10">IPPT</shortName>
        <shortName evidence="10">IPTase</shortName>
    </alternativeName>
</protein>
<dbReference type="Gene3D" id="1.10.20.140">
    <property type="match status" value="1"/>
</dbReference>
<feature type="site" description="Interaction with substrate tRNA" evidence="10">
    <location>
        <position position="136"/>
    </location>
</feature>